<dbReference type="PANTHER" id="PTHR43649:SF12">
    <property type="entry name" value="DIACETYLCHITOBIOSE BINDING PROTEIN DASA"/>
    <property type="match status" value="1"/>
</dbReference>
<dbReference type="SUPFAM" id="SSF53850">
    <property type="entry name" value="Periplasmic binding protein-like II"/>
    <property type="match status" value="1"/>
</dbReference>
<name>A0A523W7Y4_UNCAE</name>
<dbReference type="PANTHER" id="PTHR43649">
    <property type="entry name" value="ARABINOSE-BINDING PROTEIN-RELATED"/>
    <property type="match status" value="1"/>
</dbReference>
<dbReference type="InterPro" id="IPR050490">
    <property type="entry name" value="Bact_solute-bd_prot1"/>
</dbReference>
<dbReference type="Gene3D" id="3.40.190.10">
    <property type="entry name" value="Periplasmic binding protein-like II"/>
    <property type="match status" value="1"/>
</dbReference>
<dbReference type="Proteomes" id="UP000319130">
    <property type="component" value="Unassembled WGS sequence"/>
</dbReference>
<protein>
    <submittedName>
        <fullName evidence="1">Sugar ABC transporter substrate-binding protein</fullName>
    </submittedName>
</protein>
<sequence>MSTRQIIRVACICAMVAVLVGMMVLPTFAQKSVIRFLTDETDPKSIKVYTGMEERFEKAYPQYDLQIEYISLSDVWPKLMASLQAKTPPDIAYLDPDLVVDLVKPGFLLDVQHLVEATGEGGASDYHESVIRLVQQEGATYGVPPTLGIMFMMYRKDLFQEAGLTVPETWDEYLDALAKVTAGKKVKGNNLFMGQIHCIHQLLVSMWSNGGYMFGLPNGPIVLDSPENVDAVKFLQKMWAYASPGAAADTYTDAFMRFVNGEIATVWAYGRTLANVDRYNPDMAPDVGATFMPRSPTGAFRTTLYPQFLVIFKDSANIEGSEAFIKFHMIPEENVPLLASVAGHIMDPRLSVGRSEVLVSDAAMRKYSYALELQAELIAYARNPAFEHGEVCYSSAKLTKSPILVDLMYDAMPKGMTAKEALAKAVKRTEELLAD</sequence>
<accession>A0A523W7Y4</accession>
<evidence type="ECO:0000313" key="2">
    <source>
        <dbReference type="Proteomes" id="UP000319130"/>
    </source>
</evidence>
<dbReference type="EMBL" id="SOIZ01000145">
    <property type="protein sequence ID" value="TET62939.1"/>
    <property type="molecule type" value="Genomic_DNA"/>
</dbReference>
<reference evidence="1 2" key="1">
    <citation type="submission" date="2019-03" db="EMBL/GenBank/DDBJ databases">
        <title>Metabolic potential of uncultured bacteria and archaea associated with petroleum seepage in deep-sea sediments.</title>
        <authorList>
            <person name="Dong X."/>
            <person name="Hubert C."/>
        </authorList>
    </citation>
    <scope>NUCLEOTIDE SEQUENCE [LARGE SCALE GENOMIC DNA]</scope>
    <source>
        <strain evidence="1">E29_bin52</strain>
    </source>
</reference>
<dbReference type="Pfam" id="PF13416">
    <property type="entry name" value="SBP_bac_8"/>
    <property type="match status" value="1"/>
</dbReference>
<dbReference type="InterPro" id="IPR006059">
    <property type="entry name" value="SBP"/>
</dbReference>
<comment type="caution">
    <text evidence="1">The sequence shown here is derived from an EMBL/GenBank/DDBJ whole genome shotgun (WGS) entry which is preliminary data.</text>
</comment>
<evidence type="ECO:0000313" key="1">
    <source>
        <dbReference type="EMBL" id="TET62939.1"/>
    </source>
</evidence>
<gene>
    <name evidence="1" type="ORF">E3J48_03430</name>
</gene>
<proteinExistence type="predicted"/>
<dbReference type="CDD" id="cd13585">
    <property type="entry name" value="PBP2_TMBP_like"/>
    <property type="match status" value="1"/>
</dbReference>
<organism evidence="1 2">
    <name type="scientific">Aerophobetes bacterium</name>
    <dbReference type="NCBI Taxonomy" id="2030807"/>
    <lineage>
        <taxon>Bacteria</taxon>
        <taxon>Candidatus Aerophobota</taxon>
    </lineage>
</organism>
<dbReference type="AlphaFoldDB" id="A0A523W7Y4"/>